<evidence type="ECO:0000313" key="3">
    <source>
        <dbReference type="Proteomes" id="UP000811545"/>
    </source>
</evidence>
<evidence type="ECO:0008006" key="4">
    <source>
        <dbReference type="Google" id="ProtNLM"/>
    </source>
</evidence>
<proteinExistence type="predicted"/>
<feature type="transmembrane region" description="Helical" evidence="1">
    <location>
        <begin position="6"/>
        <end position="31"/>
    </location>
</feature>
<dbReference type="AlphaFoldDB" id="A0A9E2BEP4"/>
<protein>
    <recommendedName>
        <fullName evidence="4">Prepilin-type N-terminal cleavage/methylation domain-containing protein</fullName>
    </recommendedName>
</protein>
<keyword evidence="1" id="KW-0472">Membrane</keyword>
<name>A0A9E2BEP4_PSYF1</name>
<organism evidence="2 3">
    <name type="scientific">Psychracetigena formicireducens</name>
    <dbReference type="NCBI Taxonomy" id="2986056"/>
    <lineage>
        <taxon>Bacteria</taxon>
        <taxon>Bacillati</taxon>
        <taxon>Candidatus Lithacetigenota</taxon>
        <taxon>Candidatus Psychracetigena</taxon>
    </lineage>
</organism>
<comment type="caution">
    <text evidence="2">The sequence shown here is derived from an EMBL/GenBank/DDBJ whole genome shotgun (WGS) entry which is preliminary data.</text>
</comment>
<dbReference type="EMBL" id="QLTW01000001">
    <property type="protein sequence ID" value="MBT9144228.1"/>
    <property type="molecule type" value="Genomic_DNA"/>
</dbReference>
<dbReference type="Proteomes" id="UP000811545">
    <property type="component" value="Unassembled WGS sequence"/>
</dbReference>
<reference evidence="2 3" key="1">
    <citation type="journal article" date="2021" name="bioRxiv">
        <title>Unique metabolic strategies in Hadean analogues reveal hints for primordial physiology.</title>
        <authorList>
            <person name="Nobu M.K."/>
            <person name="Nakai R."/>
            <person name="Tamazawa S."/>
            <person name="Mori H."/>
            <person name="Toyoda A."/>
            <person name="Ijiri A."/>
            <person name="Suzuki S."/>
            <person name="Kurokawa K."/>
            <person name="Kamagata Y."/>
            <person name="Tamaki H."/>
        </authorList>
    </citation>
    <scope>NUCLEOTIDE SEQUENCE [LARGE SCALE GENOMIC DNA]</scope>
    <source>
        <strain evidence="2">BS525</strain>
    </source>
</reference>
<accession>A0A9E2BEP4</accession>
<evidence type="ECO:0000256" key="1">
    <source>
        <dbReference type="SAM" id="Phobius"/>
    </source>
</evidence>
<keyword evidence="1" id="KW-0812">Transmembrane</keyword>
<gene>
    <name evidence="2" type="ORF">DDT42_00060</name>
</gene>
<keyword evidence="1" id="KW-1133">Transmembrane helix</keyword>
<sequence>MNKGFTLLEIIISFSIAIIVVFPFISTLVGMKNITLYGRDRIETIQNIRIANHIIRQDIHSMKLNSIREGRMGSYRGIWGKNSDQVVVGYYFSPSRKNLYRYIAVPINKNSLKENEFPDRHPFKFRRPTSNPLVQNVMEFNYLRNNESVTFELKLKIGRRENNINIICLPRL</sequence>
<evidence type="ECO:0000313" key="2">
    <source>
        <dbReference type="EMBL" id="MBT9144228.1"/>
    </source>
</evidence>